<dbReference type="GO" id="GO:0010073">
    <property type="term" value="P:meristem maintenance"/>
    <property type="evidence" value="ECO:0007669"/>
    <property type="project" value="InterPro"/>
</dbReference>
<sequence length="114" mass="13082">MHLIGGVLMPDSHGNEVSLMYLRLLSNLHKMRSYSWGSAVLAMLYRELCRTTDPSAMDISGYLIRGHFIRCHSWHPLVTSHIYFHLLIGDESLRMNHESGYREVIHGSDILSDN</sequence>
<comment type="caution">
    <text evidence="2">The sequence shown here is derived from an EMBL/GenBank/DDBJ whole genome shotgun (WGS) entry which is preliminary data.</text>
</comment>
<dbReference type="PANTHER" id="PTHR46033">
    <property type="entry name" value="PROTEIN MAIN-LIKE 2"/>
    <property type="match status" value="1"/>
</dbReference>
<keyword evidence="3" id="KW-1185">Reference proteome</keyword>
<dbReference type="OrthoDB" id="1936739at2759"/>
<organism evidence="2 3">
    <name type="scientific">Gossypium stocksii</name>
    <dbReference type="NCBI Taxonomy" id="47602"/>
    <lineage>
        <taxon>Eukaryota</taxon>
        <taxon>Viridiplantae</taxon>
        <taxon>Streptophyta</taxon>
        <taxon>Embryophyta</taxon>
        <taxon>Tracheophyta</taxon>
        <taxon>Spermatophyta</taxon>
        <taxon>Magnoliopsida</taxon>
        <taxon>eudicotyledons</taxon>
        <taxon>Gunneridae</taxon>
        <taxon>Pentapetalae</taxon>
        <taxon>rosids</taxon>
        <taxon>malvids</taxon>
        <taxon>Malvales</taxon>
        <taxon>Malvaceae</taxon>
        <taxon>Malvoideae</taxon>
        <taxon>Gossypium</taxon>
    </lineage>
</organism>
<feature type="domain" description="Aminotransferase-like plant mobile" evidence="1">
    <location>
        <begin position="2"/>
        <end position="75"/>
    </location>
</feature>
<dbReference type="PANTHER" id="PTHR46033:SF8">
    <property type="entry name" value="PROTEIN MAINTENANCE OF MERISTEMS-LIKE"/>
    <property type="match status" value="1"/>
</dbReference>
<dbReference type="Pfam" id="PF10536">
    <property type="entry name" value="PMD"/>
    <property type="match status" value="1"/>
</dbReference>
<protein>
    <recommendedName>
        <fullName evidence="1">Aminotransferase-like plant mobile domain-containing protein</fullName>
    </recommendedName>
</protein>
<gene>
    <name evidence="2" type="ORF">J1N35_024943</name>
</gene>
<evidence type="ECO:0000313" key="3">
    <source>
        <dbReference type="Proteomes" id="UP000828251"/>
    </source>
</evidence>
<evidence type="ECO:0000313" key="2">
    <source>
        <dbReference type="EMBL" id="KAH1072615.1"/>
    </source>
</evidence>
<reference evidence="2 3" key="1">
    <citation type="journal article" date="2021" name="Plant Biotechnol. J.">
        <title>Multi-omics assisted identification of the key and species-specific regulatory components of drought-tolerant mechanisms in Gossypium stocksii.</title>
        <authorList>
            <person name="Yu D."/>
            <person name="Ke L."/>
            <person name="Zhang D."/>
            <person name="Wu Y."/>
            <person name="Sun Y."/>
            <person name="Mei J."/>
            <person name="Sun J."/>
            <person name="Sun Y."/>
        </authorList>
    </citation>
    <scope>NUCLEOTIDE SEQUENCE [LARGE SCALE GENOMIC DNA]</scope>
    <source>
        <strain evidence="3">cv. E1</strain>
        <tissue evidence="2">Leaf</tissue>
    </source>
</reference>
<evidence type="ECO:0000259" key="1">
    <source>
        <dbReference type="Pfam" id="PF10536"/>
    </source>
</evidence>
<name>A0A9D3ZVQ9_9ROSI</name>
<dbReference type="EMBL" id="JAIQCV010000008">
    <property type="protein sequence ID" value="KAH1072615.1"/>
    <property type="molecule type" value="Genomic_DNA"/>
</dbReference>
<dbReference type="InterPro" id="IPR044824">
    <property type="entry name" value="MAIN-like"/>
</dbReference>
<dbReference type="InterPro" id="IPR019557">
    <property type="entry name" value="AminoTfrase-like_pln_mobile"/>
</dbReference>
<dbReference type="AlphaFoldDB" id="A0A9D3ZVQ9"/>
<proteinExistence type="predicted"/>
<dbReference type="Proteomes" id="UP000828251">
    <property type="component" value="Unassembled WGS sequence"/>
</dbReference>
<accession>A0A9D3ZVQ9</accession>